<proteinExistence type="predicted"/>
<reference evidence="1" key="1">
    <citation type="submission" date="2020-02" db="EMBL/GenBank/DDBJ databases">
        <authorList>
            <person name="Meier V. D."/>
        </authorList>
    </citation>
    <scope>NUCLEOTIDE SEQUENCE</scope>
    <source>
        <strain evidence="1">AVDCRST_MAG93</strain>
    </source>
</reference>
<protein>
    <submittedName>
        <fullName evidence="1">dTDP-4-dehydrorhamnose reductase</fullName>
        <ecNumber evidence="1">1.1.1.133</ecNumber>
    </submittedName>
</protein>
<dbReference type="Gene3D" id="3.20.20.80">
    <property type="entry name" value="Glycosidases"/>
    <property type="match status" value="1"/>
</dbReference>
<gene>
    <name evidence="1" type="ORF">AVDCRST_MAG93-3885</name>
</gene>
<dbReference type="EMBL" id="CADCTR010001320">
    <property type="protein sequence ID" value="CAA9290926.1"/>
    <property type="molecule type" value="Genomic_DNA"/>
</dbReference>
<name>A0A6J4JYF7_9CHLR</name>
<dbReference type="SUPFAM" id="SSF51445">
    <property type="entry name" value="(Trans)glycosidases"/>
    <property type="match status" value="1"/>
</dbReference>
<dbReference type="GO" id="GO:0008831">
    <property type="term" value="F:dTDP-4-dehydrorhamnose reductase activity"/>
    <property type="evidence" value="ECO:0007669"/>
    <property type="project" value="UniProtKB-EC"/>
</dbReference>
<organism evidence="1">
    <name type="scientific">uncultured Chloroflexia bacterium</name>
    <dbReference type="NCBI Taxonomy" id="1672391"/>
    <lineage>
        <taxon>Bacteria</taxon>
        <taxon>Bacillati</taxon>
        <taxon>Chloroflexota</taxon>
        <taxon>Chloroflexia</taxon>
        <taxon>environmental samples</taxon>
    </lineage>
</organism>
<accession>A0A6J4JYF7</accession>
<dbReference type="AlphaFoldDB" id="A0A6J4JYF7"/>
<keyword evidence="1" id="KW-0560">Oxidoreductase</keyword>
<sequence>MTRRYYLRYYKPLFHTETNVFDPGEAPRWLWKQWANVLRMRRDGVPVLGFTWYSLTDQIDWDIGLKEKRGTVNGCGLYDLDRKPRPVASAYRELIKNFGRISPIANAKMFVLTDEAALSKAVA</sequence>
<dbReference type="InterPro" id="IPR017853">
    <property type="entry name" value="GH"/>
</dbReference>
<evidence type="ECO:0000313" key="1">
    <source>
        <dbReference type="EMBL" id="CAA9290926.1"/>
    </source>
</evidence>
<dbReference type="EC" id="1.1.1.133" evidence="1"/>